<comment type="caution">
    <text evidence="6">The sequence shown here is derived from an EMBL/GenBank/DDBJ whole genome shotgun (WGS) entry which is preliminary data.</text>
</comment>
<dbReference type="PANTHER" id="PTHR12176:SF78">
    <property type="entry name" value="EEF1A LYSINE AND N-TERMINAL METHYLTRANSFERASE"/>
    <property type="match status" value="1"/>
</dbReference>
<dbReference type="InterPro" id="IPR051419">
    <property type="entry name" value="Lys/N-term_MeTrsfase_sf"/>
</dbReference>
<keyword evidence="3" id="KW-0808">Transferase</keyword>
<evidence type="ECO:0000256" key="4">
    <source>
        <dbReference type="ARBA" id="ARBA00023268"/>
    </source>
</evidence>
<evidence type="ECO:0000256" key="1">
    <source>
        <dbReference type="ARBA" id="ARBA00008361"/>
    </source>
</evidence>
<dbReference type="OrthoDB" id="411785at2759"/>
<reference evidence="6" key="1">
    <citation type="submission" date="2019-08" db="EMBL/GenBank/DDBJ databases">
        <title>The genome of the North American firefly Photinus pyralis.</title>
        <authorList>
            <consortium name="Photinus pyralis genome working group"/>
            <person name="Fallon T.R."/>
            <person name="Sander Lower S.E."/>
            <person name="Weng J.-K."/>
        </authorList>
    </citation>
    <scope>NUCLEOTIDE SEQUENCE</scope>
    <source>
        <strain evidence="6">TRF0915ILg1</strain>
        <tissue evidence="6">Whole body</tissue>
    </source>
</reference>
<name>A0A8K0CGE2_IGNLU</name>
<dbReference type="Pfam" id="PF08241">
    <property type="entry name" value="Methyltransf_11"/>
    <property type="match status" value="1"/>
</dbReference>
<keyword evidence="4" id="KW-0511">Multifunctional enzyme</keyword>
<dbReference type="FunFam" id="3.40.50.150:FF:000110">
    <property type="entry name" value="methyltransferase-like protein 13 isoform X1"/>
    <property type="match status" value="1"/>
</dbReference>
<evidence type="ECO:0000313" key="7">
    <source>
        <dbReference type="Proteomes" id="UP000801492"/>
    </source>
</evidence>
<sequence length="668" mass="75777">MNLLPKSHEEFSQKDYWENFFKKRGNKAFEWYGEYPELCGNLHKYIKPKDNVLVVGCGNSSLSSDLYDVGYDKLTNIDISQVVIRQMLNLHEKERPDLKYLQMDVLDMKFDNESFTVVLDKGTLDALMPDGKTETVDKIKQYFSEIARVLKIGGRYICISLLQKHILDQILNYFPTNNWMFRVVRCIEAEKKSDDGDSSLPVFMVVCTKFKSLPRVVLEVNMSSEDKMQRLEKPEDIITLISGVQQAAFVCAGLRKSNIADQNDISFDLYKHGEDVPRYTIHVVDLPHDPKFLQYAAFIVPQGREIEWLFSTNNGRKHLARITKYNRLAVIATHRGQEYGSLESVQDELHEAVCQVAPAGVSGKILFLSIGSDVGSRITRCQGSSDISGEYIVEDVEVSYNNKFRRLLYLSTQSVIQSEAKLKAIKTRNGQVKEVVDHTFLTCRHHTYMSVAVQWAAGNRASPSIAVIGLGGGGLCMFLRKFLPQVDITAVDIDKDMLQVATNWFGLKLDEKLHVEIMDGIEFLKKTAQNGKKFDAILFDIDSKDTSIGMSCPPKQFLESSVLDNVLKSLSKKGLFILNLVIRDECLRPAILNDLKNKFTTTAAYKLEDDLNEIVICAAEKVQQNSLTSKVREACGKIDTFFKSNRGQQDELFEIKHFLDNLQINVNC</sequence>
<evidence type="ECO:0000256" key="2">
    <source>
        <dbReference type="ARBA" id="ARBA00022603"/>
    </source>
</evidence>
<gene>
    <name evidence="6" type="ORF">ILUMI_21384</name>
</gene>
<dbReference type="EMBL" id="VTPC01090131">
    <property type="protein sequence ID" value="KAF2884777.1"/>
    <property type="molecule type" value="Genomic_DNA"/>
</dbReference>
<dbReference type="AlphaFoldDB" id="A0A8K0CGE2"/>
<keyword evidence="2" id="KW-0489">Methyltransferase</keyword>
<dbReference type="Gene3D" id="3.40.50.150">
    <property type="entry name" value="Vaccinia Virus protein VP39"/>
    <property type="match status" value="2"/>
</dbReference>
<evidence type="ECO:0000313" key="6">
    <source>
        <dbReference type="EMBL" id="KAF2884777.1"/>
    </source>
</evidence>
<dbReference type="GO" id="GO:0032259">
    <property type="term" value="P:methylation"/>
    <property type="evidence" value="ECO:0007669"/>
    <property type="project" value="UniProtKB-KW"/>
</dbReference>
<dbReference type="InterPro" id="IPR029063">
    <property type="entry name" value="SAM-dependent_MTases_sf"/>
</dbReference>
<comment type="similarity">
    <text evidence="1">Belongs to the methyltransferase superfamily.</text>
</comment>
<organism evidence="6 7">
    <name type="scientific">Ignelater luminosus</name>
    <name type="common">Cucubano</name>
    <name type="synonym">Pyrophorus luminosus</name>
    <dbReference type="NCBI Taxonomy" id="2038154"/>
    <lineage>
        <taxon>Eukaryota</taxon>
        <taxon>Metazoa</taxon>
        <taxon>Ecdysozoa</taxon>
        <taxon>Arthropoda</taxon>
        <taxon>Hexapoda</taxon>
        <taxon>Insecta</taxon>
        <taxon>Pterygota</taxon>
        <taxon>Neoptera</taxon>
        <taxon>Endopterygota</taxon>
        <taxon>Coleoptera</taxon>
        <taxon>Polyphaga</taxon>
        <taxon>Elateriformia</taxon>
        <taxon>Elateroidea</taxon>
        <taxon>Elateridae</taxon>
        <taxon>Agrypninae</taxon>
        <taxon>Pyrophorini</taxon>
        <taxon>Ignelater</taxon>
    </lineage>
</organism>
<keyword evidence="7" id="KW-1185">Reference proteome</keyword>
<dbReference type="GO" id="GO:0008757">
    <property type="term" value="F:S-adenosylmethionine-dependent methyltransferase activity"/>
    <property type="evidence" value="ECO:0007669"/>
    <property type="project" value="InterPro"/>
</dbReference>
<dbReference type="CDD" id="cd02440">
    <property type="entry name" value="AdoMet_MTases"/>
    <property type="match status" value="2"/>
</dbReference>
<dbReference type="PANTHER" id="PTHR12176">
    <property type="entry name" value="SAM-DEPENDENT METHYLTRANSFERASE SUPERFAMILY PROTEIN"/>
    <property type="match status" value="1"/>
</dbReference>
<proteinExistence type="inferred from homology"/>
<accession>A0A8K0CGE2</accession>
<dbReference type="Pfam" id="PF01564">
    <property type="entry name" value="Spermine_synth"/>
    <property type="match status" value="1"/>
</dbReference>
<protein>
    <recommendedName>
        <fullName evidence="5">Methyltransferase type 11 domain-containing protein</fullName>
    </recommendedName>
</protein>
<evidence type="ECO:0000256" key="3">
    <source>
        <dbReference type="ARBA" id="ARBA00022679"/>
    </source>
</evidence>
<evidence type="ECO:0000259" key="5">
    <source>
        <dbReference type="Pfam" id="PF08241"/>
    </source>
</evidence>
<dbReference type="InterPro" id="IPR013216">
    <property type="entry name" value="Methyltransf_11"/>
</dbReference>
<feature type="domain" description="Methyltransferase type 11" evidence="5">
    <location>
        <begin position="53"/>
        <end position="158"/>
    </location>
</feature>
<dbReference type="Proteomes" id="UP000801492">
    <property type="component" value="Unassembled WGS sequence"/>
</dbReference>
<dbReference type="SUPFAM" id="SSF53335">
    <property type="entry name" value="S-adenosyl-L-methionine-dependent methyltransferases"/>
    <property type="match status" value="2"/>
</dbReference>